<sequence>MSNLSHTCIHHQAAPAIAICTECDGDICAACHGTDLRGYCICAGCREKFAPPQTAWEDPQTDFSPATFGSTLWDALKSPRTFFTKVRPTGPAAPAVSFGLISMTVGMLFSNTWKLLFIDAFGEALAELAKEMAASMEMVRASMFLAVPLQVGLAFLLHLGALHMALRIAGARPKLSATARIVGYASAGYILMVLPPIGEFMLGHFMAIMWVFNLQMGALTMHYRLGTWKTLAVVMGTLLIILPLAF</sequence>
<keyword evidence="2" id="KW-1185">Reference proteome</keyword>
<protein>
    <submittedName>
        <fullName evidence="1">Uncharacterized protein</fullName>
    </submittedName>
</protein>
<gene>
    <name evidence="1" type="ORF">DN745_04035</name>
</gene>
<reference evidence="1 2" key="1">
    <citation type="submission" date="2018-06" db="EMBL/GenBank/DDBJ databases">
        <title>Lujinxingia sediminis gen. nov. sp. nov., a new facultative anaerobic member of the class Deltaproteobacteria, and proposal of Lujinxingaceae fam. nov.</title>
        <authorList>
            <person name="Guo L.-Y."/>
            <person name="Li C.-M."/>
            <person name="Wang S."/>
            <person name="Du Z.-J."/>
        </authorList>
    </citation>
    <scope>NUCLEOTIDE SEQUENCE [LARGE SCALE GENOMIC DNA]</scope>
    <source>
        <strain evidence="1 2">FA350</strain>
    </source>
</reference>
<organism evidence="1 2">
    <name type="scientific">Bradymonas sediminis</name>
    <dbReference type="NCBI Taxonomy" id="1548548"/>
    <lineage>
        <taxon>Bacteria</taxon>
        <taxon>Deltaproteobacteria</taxon>
        <taxon>Bradymonadales</taxon>
        <taxon>Bradymonadaceae</taxon>
        <taxon>Bradymonas</taxon>
    </lineage>
</organism>
<evidence type="ECO:0000313" key="1">
    <source>
        <dbReference type="EMBL" id="AWV88550.1"/>
    </source>
</evidence>
<dbReference type="OrthoDB" id="5494792at2"/>
<evidence type="ECO:0000313" key="2">
    <source>
        <dbReference type="Proteomes" id="UP000249799"/>
    </source>
</evidence>
<name>A0A2Z4FI33_9DELT</name>
<dbReference type="RefSeq" id="WP_111332404.1">
    <property type="nucleotide sequence ID" value="NZ_CP030032.1"/>
</dbReference>
<proteinExistence type="predicted"/>
<dbReference type="AlphaFoldDB" id="A0A2Z4FI33"/>
<dbReference type="EMBL" id="CP030032">
    <property type="protein sequence ID" value="AWV88550.1"/>
    <property type="molecule type" value="Genomic_DNA"/>
</dbReference>
<dbReference type="Proteomes" id="UP000249799">
    <property type="component" value="Chromosome"/>
</dbReference>
<dbReference type="KEGG" id="bsed:DN745_04035"/>
<accession>A0A2Z4FI33</accession>